<proteinExistence type="predicted"/>
<name>A0A2K2CQW9_BRADI</name>
<keyword evidence="1" id="KW-0732">Signal</keyword>
<evidence type="ECO:0008006" key="5">
    <source>
        <dbReference type="Google" id="ProtNLM"/>
    </source>
</evidence>
<evidence type="ECO:0000313" key="2">
    <source>
        <dbReference type="EMBL" id="PNT64420.1"/>
    </source>
</evidence>
<accession>A0A2K2CQW9</accession>
<dbReference type="EMBL" id="CM000883">
    <property type="protein sequence ID" value="PNT64420.1"/>
    <property type="molecule type" value="Genomic_DNA"/>
</dbReference>
<protein>
    <recommendedName>
        <fullName evidence="5">Secreted protein</fullName>
    </recommendedName>
</protein>
<dbReference type="EnsemblPlants" id="PNT64420">
    <property type="protein sequence ID" value="PNT64420"/>
    <property type="gene ID" value="BRADI_4g28342v3"/>
</dbReference>
<evidence type="ECO:0000313" key="3">
    <source>
        <dbReference type="EnsemblPlants" id="PNT64420"/>
    </source>
</evidence>
<keyword evidence="4" id="KW-1185">Reference proteome</keyword>
<dbReference type="InParanoid" id="A0A2K2CQW9"/>
<dbReference type="Proteomes" id="UP000008810">
    <property type="component" value="Chromosome 4"/>
</dbReference>
<gene>
    <name evidence="2" type="ORF">BRADI_4g28342v3</name>
</gene>
<evidence type="ECO:0000313" key="4">
    <source>
        <dbReference type="Proteomes" id="UP000008810"/>
    </source>
</evidence>
<sequence length="122" mass="13832">MTNWLVLSILSLSTYISTAKRATSAKAKWLCDSHIYKDALVSGDRKQNQSCPIFSFTKKNKIQNEHNRKNIQYCICPDGLMVLDAIRHHACYKTRQLSVLCGKNKNSSVLLSTSQTPEHRCS</sequence>
<reference evidence="2" key="2">
    <citation type="submission" date="2017-06" db="EMBL/GenBank/DDBJ databases">
        <title>WGS assembly of Brachypodium distachyon.</title>
        <authorList>
            <consortium name="The International Brachypodium Initiative"/>
            <person name="Lucas S."/>
            <person name="Harmon-Smith M."/>
            <person name="Lail K."/>
            <person name="Tice H."/>
            <person name="Grimwood J."/>
            <person name="Bruce D."/>
            <person name="Barry K."/>
            <person name="Shu S."/>
            <person name="Lindquist E."/>
            <person name="Wang M."/>
            <person name="Pitluck S."/>
            <person name="Vogel J.P."/>
            <person name="Garvin D.F."/>
            <person name="Mockler T.C."/>
            <person name="Schmutz J."/>
            <person name="Rokhsar D."/>
            <person name="Bevan M.W."/>
        </authorList>
    </citation>
    <scope>NUCLEOTIDE SEQUENCE</scope>
    <source>
        <strain evidence="2">Bd21</strain>
    </source>
</reference>
<dbReference type="Gramene" id="PNT64420">
    <property type="protein sequence ID" value="PNT64420"/>
    <property type="gene ID" value="BRADI_4g28342v3"/>
</dbReference>
<dbReference type="AlphaFoldDB" id="A0A2K2CQW9"/>
<reference evidence="2 3" key="1">
    <citation type="journal article" date="2010" name="Nature">
        <title>Genome sequencing and analysis of the model grass Brachypodium distachyon.</title>
        <authorList>
            <consortium name="International Brachypodium Initiative"/>
        </authorList>
    </citation>
    <scope>NUCLEOTIDE SEQUENCE [LARGE SCALE GENOMIC DNA]</scope>
    <source>
        <strain evidence="2 3">Bd21</strain>
    </source>
</reference>
<reference evidence="3" key="3">
    <citation type="submission" date="2018-08" db="UniProtKB">
        <authorList>
            <consortium name="EnsemblPlants"/>
        </authorList>
    </citation>
    <scope>IDENTIFICATION</scope>
    <source>
        <strain evidence="3">cv. Bd21</strain>
    </source>
</reference>
<feature type="chain" id="PRO_5036043247" description="Secreted protein" evidence="1">
    <location>
        <begin position="20"/>
        <end position="122"/>
    </location>
</feature>
<feature type="signal peptide" evidence="1">
    <location>
        <begin position="1"/>
        <end position="19"/>
    </location>
</feature>
<evidence type="ECO:0000256" key="1">
    <source>
        <dbReference type="SAM" id="SignalP"/>
    </source>
</evidence>
<organism evidence="2">
    <name type="scientific">Brachypodium distachyon</name>
    <name type="common">Purple false brome</name>
    <name type="synonym">Trachynia distachya</name>
    <dbReference type="NCBI Taxonomy" id="15368"/>
    <lineage>
        <taxon>Eukaryota</taxon>
        <taxon>Viridiplantae</taxon>
        <taxon>Streptophyta</taxon>
        <taxon>Embryophyta</taxon>
        <taxon>Tracheophyta</taxon>
        <taxon>Spermatophyta</taxon>
        <taxon>Magnoliopsida</taxon>
        <taxon>Liliopsida</taxon>
        <taxon>Poales</taxon>
        <taxon>Poaceae</taxon>
        <taxon>BOP clade</taxon>
        <taxon>Pooideae</taxon>
        <taxon>Stipodae</taxon>
        <taxon>Brachypodieae</taxon>
        <taxon>Brachypodium</taxon>
    </lineage>
</organism>